<evidence type="ECO:0000256" key="6">
    <source>
        <dbReference type="ARBA" id="ARBA00023049"/>
    </source>
</evidence>
<evidence type="ECO:0000256" key="1">
    <source>
        <dbReference type="ARBA" id="ARBA00007261"/>
    </source>
</evidence>
<dbReference type="Gene3D" id="3.30.830.10">
    <property type="entry name" value="Metalloenzyme, LuxS/M16 peptidase-like"/>
    <property type="match status" value="3"/>
</dbReference>
<evidence type="ECO:0000256" key="4">
    <source>
        <dbReference type="ARBA" id="ARBA00022801"/>
    </source>
</evidence>
<dbReference type="PANTHER" id="PTHR43690">
    <property type="entry name" value="NARDILYSIN"/>
    <property type="match status" value="1"/>
</dbReference>
<organism evidence="11 12">
    <name type="scientific">Streptomyces peucetius</name>
    <dbReference type="NCBI Taxonomy" id="1950"/>
    <lineage>
        <taxon>Bacteria</taxon>
        <taxon>Bacillati</taxon>
        <taxon>Actinomycetota</taxon>
        <taxon>Actinomycetes</taxon>
        <taxon>Kitasatosporales</taxon>
        <taxon>Streptomycetaceae</taxon>
        <taxon>Streptomyces</taxon>
    </lineage>
</organism>
<dbReference type="Proteomes" id="UP001163878">
    <property type="component" value="Chromosome"/>
</dbReference>
<name>A0ABY6IAP3_STRPE</name>
<feature type="domain" description="Peptidase M16 C-terminal" evidence="10">
    <location>
        <begin position="176"/>
        <end position="279"/>
    </location>
</feature>
<dbReference type="Pfam" id="PF05193">
    <property type="entry name" value="Peptidase_M16_C"/>
    <property type="match status" value="1"/>
</dbReference>
<dbReference type="InterPro" id="IPR050626">
    <property type="entry name" value="Peptidase_M16"/>
</dbReference>
<evidence type="ECO:0000256" key="3">
    <source>
        <dbReference type="ARBA" id="ARBA00022723"/>
    </source>
</evidence>
<proteinExistence type="inferred from homology"/>
<feature type="compositionally biased region" description="Basic and acidic residues" evidence="8">
    <location>
        <begin position="492"/>
        <end position="501"/>
    </location>
</feature>
<gene>
    <name evidence="11" type="ORF">OGH68_22875</name>
</gene>
<dbReference type="PANTHER" id="PTHR43690:SF17">
    <property type="entry name" value="PROTEIN YHJJ"/>
    <property type="match status" value="1"/>
</dbReference>
<feature type="region of interest" description="Disordered" evidence="8">
    <location>
        <begin position="412"/>
        <end position="549"/>
    </location>
</feature>
<comment type="similarity">
    <text evidence="1 7">Belongs to the peptidase M16 family.</text>
</comment>
<reference evidence="11" key="1">
    <citation type="submission" date="2022-10" db="EMBL/GenBank/DDBJ databases">
        <title>Cytochrome P450 Catalyzes Benzene Ring Formation in the Biosynthesis of Trialkyl-Substituted Aromatic Polyketides.</title>
        <authorList>
            <person name="Zhao E."/>
            <person name="Ge H."/>
        </authorList>
    </citation>
    <scope>NUCLEOTIDE SEQUENCE</scope>
    <source>
        <strain evidence="11">NA0869</strain>
    </source>
</reference>
<evidence type="ECO:0000256" key="7">
    <source>
        <dbReference type="RuleBase" id="RU004447"/>
    </source>
</evidence>
<dbReference type="SUPFAM" id="SSF63411">
    <property type="entry name" value="LuxS/MPP-like metallohydrolase"/>
    <property type="match status" value="3"/>
</dbReference>
<feature type="compositionally biased region" description="Basic and acidic residues" evidence="8">
    <location>
        <begin position="453"/>
        <end position="482"/>
    </location>
</feature>
<keyword evidence="6" id="KW-0482">Metalloprotease</keyword>
<keyword evidence="2" id="KW-0645">Protease</keyword>
<keyword evidence="3" id="KW-0479">Metal-binding</keyword>
<keyword evidence="4" id="KW-0378">Hydrolase</keyword>
<dbReference type="InterPro" id="IPR011249">
    <property type="entry name" value="Metalloenz_LuxS/M16"/>
</dbReference>
<feature type="compositionally biased region" description="Basic residues" evidence="8">
    <location>
        <begin position="532"/>
        <end position="541"/>
    </location>
</feature>
<feature type="domain" description="Peptidase M16 N-terminal" evidence="9">
    <location>
        <begin position="27"/>
        <end position="138"/>
    </location>
</feature>
<dbReference type="Pfam" id="PF00675">
    <property type="entry name" value="Peptidase_M16"/>
    <property type="match status" value="1"/>
</dbReference>
<evidence type="ECO:0000256" key="8">
    <source>
        <dbReference type="SAM" id="MobiDB-lite"/>
    </source>
</evidence>
<evidence type="ECO:0000313" key="12">
    <source>
        <dbReference type="Proteomes" id="UP001163878"/>
    </source>
</evidence>
<feature type="compositionally biased region" description="Low complexity" evidence="8">
    <location>
        <begin position="412"/>
        <end position="421"/>
    </location>
</feature>
<keyword evidence="12" id="KW-1185">Reference proteome</keyword>
<evidence type="ECO:0000259" key="9">
    <source>
        <dbReference type="Pfam" id="PF00675"/>
    </source>
</evidence>
<evidence type="ECO:0000313" key="11">
    <source>
        <dbReference type="EMBL" id="UYQ64028.1"/>
    </source>
</evidence>
<dbReference type="RefSeq" id="WP_264246811.1">
    <property type="nucleotide sequence ID" value="NZ_CP107567.1"/>
</dbReference>
<evidence type="ECO:0000259" key="10">
    <source>
        <dbReference type="Pfam" id="PF05193"/>
    </source>
</evidence>
<dbReference type="PROSITE" id="PS00143">
    <property type="entry name" value="INSULINASE"/>
    <property type="match status" value="1"/>
</dbReference>
<sequence length="926" mass="96031">MTRSLVPAPPRKHVLGNGLRILVDTVPGEPLTAVAVHYGAGFRSEPRGRAGLAHLVEHMMFEGSERHPDRAYFADLLASGGSATGTTHQDYTDYVHVVPAHALEDALVAEADRMRAPLFTTRGFAEQLAGVEAEIRAAVYGARLGGLPWQVLPGVLYDRWANSHDGYGALETLAELTPDDCAGFFRDHYTPANAVVTVSGGGEPDHVAGLVARHFGEIPVRSAPAARPVLTEPPLAEDRVAVRPTATRDGALSLGYRLPDPAADLDGYLAHLVLARLLTAPPRNAGCGFFRPFDAVDPDTLVVGLAMPADGMAAALSGFDAALRGIADGAYGEEAVRRTTGRLAAEHIRDHHGPAARAAALGRLELLFGRAVLVDELPGRIRAVGAERVGAAAARLLTAHRAVLAAVPVRAAAGPQGQPAGSPREAEPMETGPAESGLRPAGPAAVDPAPAEGHVDTDRAQAEGRTDNRTETEGRTDSERAAAGEPVTADRPVARSDDAATRGRPPAEACAASGGDRACSDGPSAAPPHPAGTRRRPRRAGLRLPGLVESGGPGEARVVAVRDSRAPVVEFRLRLPTPPGTPPARQEHLCQVVADRWDAQWGRRTTTGGRTVRTEAGTVVVDAWFPAPGPDPVLLAGLLAAAPTAAEWERAAPRARARVAACAGDPWWLADQAVRQRLALGAAAHAGAVTVVAVGDLDPERWVQAATGALRPLTIRLPDRTEESAPAEGLALLRLPPAQQTPAVAHVVWATPEPPRAVPLAARWLATAVVGGGQPGARLTGLRTPGAPHGFTAYAGRFPGLGPGDGALVQVGAQLPPQDAVLGAGLVRDALRRIGEAPPVGADVDAARRYCAGQLALVRGTQSELADQVGAWVATGARAAELDGFTDALHEVAVDDVVRDCAALFAHPAYAGVLVGAAADPAEDTP</sequence>
<dbReference type="EMBL" id="CP107567">
    <property type="protein sequence ID" value="UYQ64028.1"/>
    <property type="molecule type" value="Genomic_DNA"/>
</dbReference>
<protein>
    <submittedName>
        <fullName evidence="11">Insulinase family protein</fullName>
    </submittedName>
</protein>
<accession>A0ABY6IAP3</accession>
<evidence type="ECO:0000256" key="2">
    <source>
        <dbReference type="ARBA" id="ARBA00022670"/>
    </source>
</evidence>
<feature type="compositionally biased region" description="Low complexity" evidence="8">
    <location>
        <begin position="440"/>
        <end position="451"/>
    </location>
</feature>
<evidence type="ECO:0000256" key="5">
    <source>
        <dbReference type="ARBA" id="ARBA00022833"/>
    </source>
</evidence>
<dbReference type="InterPro" id="IPR007863">
    <property type="entry name" value="Peptidase_M16_C"/>
</dbReference>
<keyword evidence="5" id="KW-0862">Zinc</keyword>
<dbReference type="InterPro" id="IPR011765">
    <property type="entry name" value="Pept_M16_N"/>
</dbReference>
<dbReference type="InterPro" id="IPR001431">
    <property type="entry name" value="Pept_M16_Zn_BS"/>
</dbReference>